<sequence>PSVHGLAEGEWWRGCGSRGKWWSGRKTEEEGLQGLARNRE</sequence>
<dbReference type="EMBL" id="BKCJ010456304">
    <property type="protein sequence ID" value="GFA61919.1"/>
    <property type="molecule type" value="Genomic_DNA"/>
</dbReference>
<feature type="non-terminal residue" evidence="1">
    <location>
        <position position="1"/>
    </location>
</feature>
<dbReference type="AlphaFoldDB" id="A0A699JYN9"/>
<proteinExistence type="predicted"/>
<evidence type="ECO:0000313" key="1">
    <source>
        <dbReference type="EMBL" id="GFA61919.1"/>
    </source>
</evidence>
<comment type="caution">
    <text evidence="1">The sequence shown here is derived from an EMBL/GenBank/DDBJ whole genome shotgun (WGS) entry which is preliminary data.</text>
</comment>
<reference evidence="1" key="1">
    <citation type="journal article" date="2019" name="Sci. Rep.">
        <title>Draft genome of Tanacetum cinerariifolium, the natural source of mosquito coil.</title>
        <authorList>
            <person name="Yamashiro T."/>
            <person name="Shiraishi A."/>
            <person name="Satake H."/>
            <person name="Nakayama K."/>
        </authorList>
    </citation>
    <scope>NUCLEOTIDE SEQUENCE</scope>
</reference>
<protein>
    <submittedName>
        <fullName evidence="1">Uncharacterized protein</fullName>
    </submittedName>
</protein>
<gene>
    <name evidence="1" type="ORF">Tci_633891</name>
</gene>
<organism evidence="1">
    <name type="scientific">Tanacetum cinerariifolium</name>
    <name type="common">Dalmatian daisy</name>
    <name type="synonym">Chrysanthemum cinerariifolium</name>
    <dbReference type="NCBI Taxonomy" id="118510"/>
    <lineage>
        <taxon>Eukaryota</taxon>
        <taxon>Viridiplantae</taxon>
        <taxon>Streptophyta</taxon>
        <taxon>Embryophyta</taxon>
        <taxon>Tracheophyta</taxon>
        <taxon>Spermatophyta</taxon>
        <taxon>Magnoliopsida</taxon>
        <taxon>eudicotyledons</taxon>
        <taxon>Gunneridae</taxon>
        <taxon>Pentapetalae</taxon>
        <taxon>asterids</taxon>
        <taxon>campanulids</taxon>
        <taxon>Asterales</taxon>
        <taxon>Asteraceae</taxon>
        <taxon>Asteroideae</taxon>
        <taxon>Anthemideae</taxon>
        <taxon>Anthemidinae</taxon>
        <taxon>Tanacetum</taxon>
    </lineage>
</organism>
<accession>A0A699JYN9</accession>
<name>A0A699JYN9_TANCI</name>